<evidence type="ECO:0000313" key="1">
    <source>
        <dbReference type="EMBL" id="QJA52342.1"/>
    </source>
</evidence>
<proteinExistence type="predicted"/>
<organism evidence="1">
    <name type="scientific">viral metagenome</name>
    <dbReference type="NCBI Taxonomy" id="1070528"/>
    <lineage>
        <taxon>unclassified sequences</taxon>
        <taxon>metagenomes</taxon>
        <taxon>organismal metagenomes</taxon>
    </lineage>
</organism>
<reference evidence="1" key="1">
    <citation type="submission" date="2020-03" db="EMBL/GenBank/DDBJ databases">
        <title>The deep terrestrial virosphere.</title>
        <authorList>
            <person name="Holmfeldt K."/>
            <person name="Nilsson E."/>
            <person name="Simone D."/>
            <person name="Lopez-Fernandez M."/>
            <person name="Wu X."/>
            <person name="de Brujin I."/>
            <person name="Lundin D."/>
            <person name="Andersson A."/>
            <person name="Bertilsson S."/>
            <person name="Dopson M."/>
        </authorList>
    </citation>
    <scope>NUCLEOTIDE SEQUENCE</scope>
    <source>
        <strain evidence="1">TM448A02615</strain>
    </source>
</reference>
<sequence>MTYNREDRMEATPAEQEFQEWLDHKVTQELHKALEAALEAIPLRAWIDGVEEYPYWKHREGFIADLLAWKPDDVIEAEMKAEQERGLTELKQGAMNEL</sequence>
<gene>
    <name evidence="1" type="ORF">TM448A02615_0003</name>
</gene>
<name>A0A6H1ZY06_9ZZZZ</name>
<dbReference type="EMBL" id="MT144332">
    <property type="protein sequence ID" value="QJA52342.1"/>
    <property type="molecule type" value="Genomic_DNA"/>
</dbReference>
<protein>
    <submittedName>
        <fullName evidence="1">Uncharacterized protein</fullName>
    </submittedName>
</protein>
<accession>A0A6H1ZY06</accession>
<dbReference type="AlphaFoldDB" id="A0A6H1ZY06"/>